<dbReference type="InterPro" id="IPR003099">
    <property type="entry name" value="Prephen_DH"/>
</dbReference>
<dbReference type="SUPFAM" id="SSF48179">
    <property type="entry name" value="6-phosphogluconate dehydrogenase C-terminal domain-like"/>
    <property type="match status" value="1"/>
</dbReference>
<dbReference type="GO" id="GO:0070403">
    <property type="term" value="F:NAD+ binding"/>
    <property type="evidence" value="ECO:0007669"/>
    <property type="project" value="InterPro"/>
</dbReference>
<dbReference type="PROSITE" id="PS51176">
    <property type="entry name" value="PDH_ADH"/>
    <property type="match status" value="1"/>
</dbReference>
<keyword evidence="1" id="KW-0560">Oxidoreductase</keyword>
<dbReference type="InterPro" id="IPR036291">
    <property type="entry name" value="NAD(P)-bd_dom_sf"/>
</dbReference>
<dbReference type="Gene3D" id="1.10.3660.10">
    <property type="entry name" value="6-phosphogluconate dehydrogenase C-terminal like domain"/>
    <property type="match status" value="1"/>
</dbReference>
<dbReference type="InterPro" id="IPR046826">
    <property type="entry name" value="PDH_N"/>
</dbReference>
<reference evidence="3" key="1">
    <citation type="submission" date="2018-05" db="EMBL/GenBank/DDBJ databases">
        <authorList>
            <person name="Lanie J.A."/>
            <person name="Ng W.-L."/>
            <person name="Kazmierczak K.M."/>
            <person name="Andrzejewski T.M."/>
            <person name="Davidsen T.M."/>
            <person name="Wayne K.J."/>
            <person name="Tettelin H."/>
            <person name="Glass J.I."/>
            <person name="Rusch D."/>
            <person name="Podicherti R."/>
            <person name="Tsui H.-C.T."/>
            <person name="Winkler M.E."/>
        </authorList>
    </citation>
    <scope>NUCLEOTIDE SEQUENCE</scope>
</reference>
<protein>
    <recommendedName>
        <fullName evidence="2">Prephenate/arogenate dehydrogenase domain-containing protein</fullName>
    </recommendedName>
</protein>
<sequence length="212" mass="23396">MCTPVVHLSEMLGEIGAVLPEGCILTDVGSTKANICKAASEANLVSFVGSHPIAGSQKTGLENARADLFEKCPCFVTPIETNDLANCEKVTDFWQSLDMNVMRATPEEHDQTLAHVSHLPHFLVSALCHALANQPAEWSKGSGQGLRDATRIAAGSPTIWRDIAQQNRSEILKALDHFDVESKNLRRMLEENDSENLFHWLNKSKAYRESIE</sequence>
<dbReference type="PANTHER" id="PTHR21363">
    <property type="entry name" value="PREPHENATE DEHYDROGENASE"/>
    <property type="match status" value="1"/>
</dbReference>
<dbReference type="Pfam" id="PF20463">
    <property type="entry name" value="PDH_C"/>
    <property type="match status" value="1"/>
</dbReference>
<dbReference type="EMBL" id="UINC01072582">
    <property type="protein sequence ID" value="SVC08332.1"/>
    <property type="molecule type" value="Genomic_DNA"/>
</dbReference>
<dbReference type="Pfam" id="PF02153">
    <property type="entry name" value="PDH_N"/>
    <property type="match status" value="1"/>
</dbReference>
<dbReference type="PANTHER" id="PTHR21363:SF0">
    <property type="entry name" value="PREPHENATE DEHYDROGENASE [NADP(+)]"/>
    <property type="match status" value="1"/>
</dbReference>
<organism evidence="3">
    <name type="scientific">marine metagenome</name>
    <dbReference type="NCBI Taxonomy" id="408172"/>
    <lineage>
        <taxon>unclassified sequences</taxon>
        <taxon>metagenomes</taxon>
        <taxon>ecological metagenomes</taxon>
    </lineage>
</organism>
<dbReference type="Gene3D" id="3.40.50.720">
    <property type="entry name" value="NAD(P)-binding Rossmann-like Domain"/>
    <property type="match status" value="1"/>
</dbReference>
<dbReference type="GO" id="GO:0006571">
    <property type="term" value="P:tyrosine biosynthetic process"/>
    <property type="evidence" value="ECO:0007669"/>
    <property type="project" value="InterPro"/>
</dbReference>
<evidence type="ECO:0000313" key="3">
    <source>
        <dbReference type="EMBL" id="SVC08332.1"/>
    </source>
</evidence>
<dbReference type="AlphaFoldDB" id="A0A382JAE8"/>
<dbReference type="InterPro" id="IPR050812">
    <property type="entry name" value="Preph/Arog_dehydrog"/>
</dbReference>
<name>A0A382JAE8_9ZZZZ</name>
<feature type="domain" description="Prephenate/arogenate dehydrogenase" evidence="2">
    <location>
        <begin position="1"/>
        <end position="212"/>
    </location>
</feature>
<dbReference type="SUPFAM" id="SSF51735">
    <property type="entry name" value="NAD(P)-binding Rossmann-fold domains"/>
    <property type="match status" value="1"/>
</dbReference>
<accession>A0A382JAE8</accession>
<evidence type="ECO:0000256" key="1">
    <source>
        <dbReference type="ARBA" id="ARBA00023002"/>
    </source>
</evidence>
<gene>
    <name evidence="3" type="ORF">METZ01_LOCUS261186</name>
</gene>
<evidence type="ECO:0000259" key="2">
    <source>
        <dbReference type="PROSITE" id="PS51176"/>
    </source>
</evidence>
<dbReference type="GO" id="GO:0004665">
    <property type="term" value="F:prephenate dehydrogenase (NADP+) activity"/>
    <property type="evidence" value="ECO:0007669"/>
    <property type="project" value="InterPro"/>
</dbReference>
<dbReference type="InterPro" id="IPR046825">
    <property type="entry name" value="PDH_C"/>
</dbReference>
<dbReference type="InterPro" id="IPR008927">
    <property type="entry name" value="6-PGluconate_DH-like_C_sf"/>
</dbReference>
<dbReference type="GO" id="GO:0008977">
    <property type="term" value="F:prephenate dehydrogenase (NAD+) activity"/>
    <property type="evidence" value="ECO:0007669"/>
    <property type="project" value="InterPro"/>
</dbReference>
<proteinExistence type="predicted"/>